<feature type="signal peptide" evidence="1">
    <location>
        <begin position="1"/>
        <end position="18"/>
    </location>
</feature>
<feature type="chain" id="PRO_5002534974" evidence="1">
    <location>
        <begin position="19"/>
        <end position="358"/>
    </location>
</feature>
<keyword evidence="2" id="KW-0378">Hydrolase</keyword>
<accession>A0A0G0VFL4</accession>
<dbReference type="PANTHER" id="PTHR43739">
    <property type="entry name" value="XYLOGLUCANASE (EUROFUNG)"/>
    <property type="match status" value="1"/>
</dbReference>
<sequence length="358" mass="38780">MRKTIFFFGLILSALVLAGAGCQIGPFSFGGGGTTGNDGGIYKSQDKADTWAQKTQILAVGGAIKNFGNINIISFAFDPSDHNAIYAGSAGNGLFYSYDAGASWQQPTQITAGAIRSIAIDPKNKCVIYLTVGNQILKSVDCNRNFVSIYQETRADVTLNQIAIDSYNSANLFLGNSVGDLLKSSDAGKSWVVIRHFDNSITKMVMNPLDTRKIYVATQDYGIFRTGDSGASWVDLNQGLKQYGGAFVFHDFILMDAKAESLLLSSQYGLIKSGDGGVSWTALQLLTPPSGADLKVVTVNPQNPKEIFYATPSTFYKSFDGGTKWTTKKLPSTRQPTVLINDPLDPKVMYMAFLQVKK</sequence>
<dbReference type="Gene3D" id="2.130.10.10">
    <property type="entry name" value="YVTN repeat-like/Quinoprotein amine dehydrogenase"/>
    <property type="match status" value="3"/>
</dbReference>
<protein>
    <submittedName>
        <fullName evidence="2">Glycosyl hydrolase, BNR repeat-containing protein</fullName>
    </submittedName>
</protein>
<evidence type="ECO:0000256" key="1">
    <source>
        <dbReference type="SAM" id="SignalP"/>
    </source>
</evidence>
<dbReference type="PROSITE" id="PS51257">
    <property type="entry name" value="PROKAR_LIPOPROTEIN"/>
    <property type="match status" value="1"/>
</dbReference>
<dbReference type="InterPro" id="IPR015943">
    <property type="entry name" value="WD40/YVTN_repeat-like_dom_sf"/>
</dbReference>
<dbReference type="GO" id="GO:0016787">
    <property type="term" value="F:hydrolase activity"/>
    <property type="evidence" value="ECO:0007669"/>
    <property type="project" value="UniProtKB-KW"/>
</dbReference>
<dbReference type="GO" id="GO:0010411">
    <property type="term" value="P:xyloglucan metabolic process"/>
    <property type="evidence" value="ECO:0007669"/>
    <property type="project" value="TreeGrafter"/>
</dbReference>
<dbReference type="PANTHER" id="PTHR43739:SF5">
    <property type="entry name" value="EXO-ALPHA-SIALIDASE"/>
    <property type="match status" value="1"/>
</dbReference>
<dbReference type="EMBL" id="LCAV01000005">
    <property type="protein sequence ID" value="KKR99583.1"/>
    <property type="molecule type" value="Genomic_DNA"/>
</dbReference>
<dbReference type="InterPro" id="IPR052025">
    <property type="entry name" value="Xyloglucanase_GH74"/>
</dbReference>
<evidence type="ECO:0000313" key="2">
    <source>
        <dbReference type="EMBL" id="KKR99583.1"/>
    </source>
</evidence>
<dbReference type="AlphaFoldDB" id="A0A0G0VFL4"/>
<dbReference type="STRING" id="1619048.UU49_C0005G0041"/>
<evidence type="ECO:0000313" key="3">
    <source>
        <dbReference type="Proteomes" id="UP000034108"/>
    </source>
</evidence>
<reference evidence="2 3" key="1">
    <citation type="journal article" date="2015" name="Nature">
        <title>rRNA introns, odd ribosomes, and small enigmatic genomes across a large radiation of phyla.</title>
        <authorList>
            <person name="Brown C.T."/>
            <person name="Hug L.A."/>
            <person name="Thomas B.C."/>
            <person name="Sharon I."/>
            <person name="Castelle C.J."/>
            <person name="Singh A."/>
            <person name="Wilkins M.J."/>
            <person name="Williams K.H."/>
            <person name="Banfield J.F."/>
        </authorList>
    </citation>
    <scope>NUCLEOTIDE SEQUENCE [LARGE SCALE GENOMIC DNA]</scope>
</reference>
<name>A0A0G0VFL4_9BACT</name>
<comment type="caution">
    <text evidence="2">The sequence shown here is derived from an EMBL/GenBank/DDBJ whole genome shotgun (WGS) entry which is preliminary data.</text>
</comment>
<dbReference type="Proteomes" id="UP000034108">
    <property type="component" value="Unassembled WGS sequence"/>
</dbReference>
<proteinExistence type="predicted"/>
<gene>
    <name evidence="2" type="ORF">UU49_C0005G0041</name>
</gene>
<organism evidence="2 3">
    <name type="scientific">Candidatus Magasanikbacteria bacterium GW2011_GWC2_41_17</name>
    <dbReference type="NCBI Taxonomy" id="1619048"/>
    <lineage>
        <taxon>Bacteria</taxon>
        <taxon>Candidatus Magasanikiibacteriota</taxon>
    </lineage>
</organism>
<keyword evidence="1" id="KW-0732">Signal</keyword>
<dbReference type="SUPFAM" id="SSF110296">
    <property type="entry name" value="Oligoxyloglucan reducing end-specific cellobiohydrolase"/>
    <property type="match status" value="2"/>
</dbReference>